<dbReference type="AlphaFoldDB" id="A0A5M8PBB6"/>
<proteinExistence type="predicted"/>
<dbReference type="Proteomes" id="UP000324767">
    <property type="component" value="Unassembled WGS sequence"/>
</dbReference>
<comment type="caution">
    <text evidence="1">The sequence shown here is derived from an EMBL/GenBank/DDBJ whole genome shotgun (WGS) entry which is preliminary data.</text>
</comment>
<accession>A0A5M8PBB6</accession>
<reference evidence="1 2" key="1">
    <citation type="submission" date="2019-09" db="EMBL/GenBank/DDBJ databases">
        <title>The hologenome of the rock-dwelling lichen Lasallia pustulata.</title>
        <authorList>
            <person name="Greshake Tzovaras B."/>
            <person name="Segers F."/>
            <person name="Bicker A."/>
            <person name="Dal Grande F."/>
            <person name="Otte J."/>
            <person name="Hankeln T."/>
            <person name="Schmitt I."/>
            <person name="Ebersberger I."/>
        </authorList>
    </citation>
    <scope>NUCLEOTIDE SEQUENCE [LARGE SCALE GENOMIC DNA]</scope>
    <source>
        <strain evidence="1">A1-1</strain>
    </source>
</reference>
<evidence type="ECO:0000313" key="1">
    <source>
        <dbReference type="EMBL" id="KAA6406567.1"/>
    </source>
</evidence>
<protein>
    <submittedName>
        <fullName evidence="1">Uncharacterized protein</fullName>
    </submittedName>
</protein>
<name>A0A5M8PBB6_9LECA</name>
<sequence length="126" mass="13833">MCGEHLTPLELYVRLVQVCLLAGPAVGDLTQISHAVQETLLQSLRSFSDMCGRDHMLRSASQVFGRSKGGLAYGDAQTDFQSSPTIPPRCCWLALLKALTRRFGTAPAKYMGEDFEFLIGCLISYS</sequence>
<gene>
    <name evidence="1" type="ORF">FRX48_09622</name>
</gene>
<organism evidence="1 2">
    <name type="scientific">Lasallia pustulata</name>
    <dbReference type="NCBI Taxonomy" id="136370"/>
    <lineage>
        <taxon>Eukaryota</taxon>
        <taxon>Fungi</taxon>
        <taxon>Dikarya</taxon>
        <taxon>Ascomycota</taxon>
        <taxon>Pezizomycotina</taxon>
        <taxon>Lecanoromycetes</taxon>
        <taxon>OSLEUM clade</taxon>
        <taxon>Umbilicariomycetidae</taxon>
        <taxon>Umbilicariales</taxon>
        <taxon>Umbilicariaceae</taxon>
        <taxon>Lasallia</taxon>
    </lineage>
</organism>
<dbReference type="EMBL" id="VXIT01000025">
    <property type="protein sequence ID" value="KAA6406567.1"/>
    <property type="molecule type" value="Genomic_DNA"/>
</dbReference>
<evidence type="ECO:0000313" key="2">
    <source>
        <dbReference type="Proteomes" id="UP000324767"/>
    </source>
</evidence>